<name>A0A8H7XNR8_PSICU</name>
<comment type="caution">
    <text evidence="1">The sequence shown here is derived from an EMBL/GenBank/DDBJ whole genome shotgun (WGS) entry which is preliminary data.</text>
</comment>
<evidence type="ECO:0000313" key="1">
    <source>
        <dbReference type="EMBL" id="KAG5163306.1"/>
    </source>
</evidence>
<reference evidence="1" key="1">
    <citation type="submission" date="2021-02" db="EMBL/GenBank/DDBJ databases">
        <title>Psilocybe cubensis genome.</title>
        <authorList>
            <person name="Mckernan K.J."/>
            <person name="Crawford S."/>
            <person name="Trippe A."/>
            <person name="Kane L.T."/>
            <person name="Mclaughlin S."/>
        </authorList>
    </citation>
    <scope>NUCLEOTIDE SEQUENCE [LARGE SCALE GENOMIC DNA]</scope>
    <source>
        <strain evidence="1">MGC-MH-2018</strain>
    </source>
</reference>
<protein>
    <submittedName>
        <fullName evidence="1">Uncharacterized protein</fullName>
    </submittedName>
</protein>
<dbReference type="Gene3D" id="3.80.10.10">
    <property type="entry name" value="Ribonuclease Inhibitor"/>
    <property type="match status" value="1"/>
</dbReference>
<dbReference type="OrthoDB" id="2685413at2759"/>
<proteinExistence type="predicted"/>
<organism evidence="1">
    <name type="scientific">Psilocybe cubensis</name>
    <name type="common">Psychedelic mushroom</name>
    <name type="synonym">Stropharia cubensis</name>
    <dbReference type="NCBI Taxonomy" id="181762"/>
    <lineage>
        <taxon>Eukaryota</taxon>
        <taxon>Fungi</taxon>
        <taxon>Dikarya</taxon>
        <taxon>Basidiomycota</taxon>
        <taxon>Agaricomycotina</taxon>
        <taxon>Agaricomycetes</taxon>
        <taxon>Agaricomycetidae</taxon>
        <taxon>Agaricales</taxon>
        <taxon>Agaricineae</taxon>
        <taxon>Strophariaceae</taxon>
        <taxon>Psilocybe</taxon>
    </lineage>
</organism>
<dbReference type="InterPro" id="IPR032675">
    <property type="entry name" value="LRR_dom_sf"/>
</dbReference>
<dbReference type="EMBL" id="JAFIQS010000015">
    <property type="protein sequence ID" value="KAG5163306.1"/>
    <property type="molecule type" value="Genomic_DNA"/>
</dbReference>
<accession>A0A8H7XNR8</accession>
<dbReference type="Gene3D" id="1.25.40.10">
    <property type="entry name" value="Tetratricopeptide repeat domain"/>
    <property type="match status" value="1"/>
</dbReference>
<dbReference type="AlphaFoldDB" id="A0A8H7XNR8"/>
<sequence length="623" mass="69542">MNVFNPKILDASIRDVASYLSDNQKVDLLLYAMKCLHFEGRSRTVIENAIQSCLQVVSLSPESIAKARILRAKARLAGGSPLGAQDDLQAALAVEPDNPEAKALLHQRSVTVEKLLAPLPKHNLKERISAEIWREIALHLPRRDLKALLFVPHPLSRIASQLLFWELDLHFTGTDGEEDQIDTYADPRTLLSQKDEDARHAQRSADILTRIIVDPSFACAVRTLRIFASRRDKDGSVAFQTGMLTNALPKLINLRNVHISATSEGILPVLRILQTSSPRLRGLSLKSPDGPADLSLLEFRHLSHFAYTMNIVSANPSSIHGLLSQNSISLRTIALQNPHPSPHWTFPAASLSIRNLTTIFFTGHFPAVTNAFAEILNNGRQLENLNITCCSLECPNASSQFRSAQHVNALPFLRHFAFSVESIGRRTMDRDLFPAIAEFLRGRRHLRSLQLIAREESIQHAVGFDAAIWGVLPSLGGLRGLKISYPSDLAPGLASWLIPRTVLALRLTLDYNSQSARDPIPFLNQLRHGIPPTLRFVGLSDVHVRNVLAVVEHGFPMVRVVRIGNNYWTVLRKQDVSKTMPPHGSVLEVEQWPKRRALYHATEWLEWFGCEDAMVRDPSSFSG</sequence>
<dbReference type="InterPro" id="IPR011990">
    <property type="entry name" value="TPR-like_helical_dom_sf"/>
</dbReference>
<dbReference type="SUPFAM" id="SSF48452">
    <property type="entry name" value="TPR-like"/>
    <property type="match status" value="1"/>
</dbReference>
<gene>
    <name evidence="1" type="ORF">JR316_011651</name>
</gene>
<dbReference type="SUPFAM" id="SSF52047">
    <property type="entry name" value="RNI-like"/>
    <property type="match status" value="1"/>
</dbReference>